<proteinExistence type="inferred from homology"/>
<protein>
    <submittedName>
        <fullName evidence="5 6">Vinorine synthase-like</fullName>
    </submittedName>
</protein>
<reference evidence="4" key="1">
    <citation type="journal article" date="2020" name="Plant Biotechnol. J.">
        <title>The pomegranate (Punica granatum L.) draft genome dissects genetic divergence between soft- and hard-seeded cultivars.</title>
        <authorList>
            <person name="Luo X."/>
            <person name="Li H."/>
            <person name="Wu Z."/>
            <person name="Yao W."/>
            <person name="Zhao P."/>
            <person name="Cao D."/>
            <person name="Yu H."/>
            <person name="Li K."/>
            <person name="Poudel K."/>
            <person name="Zhao D."/>
            <person name="Zhang F."/>
            <person name="Xia X."/>
            <person name="Chen L."/>
            <person name="Wang Q."/>
            <person name="Jing D."/>
            <person name="Cao S."/>
        </authorList>
    </citation>
    <scope>NUCLEOTIDE SEQUENCE [LARGE SCALE GENOMIC DNA]</scope>
</reference>
<keyword evidence="3" id="KW-0012">Acyltransferase</keyword>
<evidence type="ECO:0000313" key="4">
    <source>
        <dbReference type="Proteomes" id="UP000515151"/>
    </source>
</evidence>
<dbReference type="GeneID" id="116187460"/>
<comment type="similarity">
    <text evidence="1">Belongs to the plant acyltransferase family.</text>
</comment>
<dbReference type="PANTHER" id="PTHR31623">
    <property type="entry name" value="F21J9.9"/>
    <property type="match status" value="1"/>
</dbReference>
<dbReference type="GO" id="GO:0016746">
    <property type="term" value="F:acyltransferase activity"/>
    <property type="evidence" value="ECO:0007669"/>
    <property type="project" value="UniProtKB-KW"/>
</dbReference>
<dbReference type="OrthoDB" id="671439at2759"/>
<dbReference type="Proteomes" id="UP000515151">
    <property type="component" value="Chromosome 8"/>
</dbReference>
<evidence type="ECO:0000256" key="3">
    <source>
        <dbReference type="ARBA" id="ARBA00023315"/>
    </source>
</evidence>
<sequence length="453" mass="49861">MVEVELTSREIVKPSSPTPAHLKKFDLSLIDQLMPPVYYSSIIFYYDLSNSPGNRYTPTISSKMRQSLSQTLSHFYPLAGRIRGNLHVECNDEGALYSEARVDCHLAEFLSIPDLEALGKFRPVPTISTVPVEEAVQVAVQVNVFSCGGIAICVSLLHKLADGTLIGAFAKRWASICNGCYTKQPPSHYYREASLLFPPRSMLPNHASNWLLFVNGSKGRAGRYVFDPSSMSKLKARASSSSVPNPTAIEALSAFMWKHLVQAGKVKSGATSKPSSLISHAVNLRSRMDPVLPEHSIGNIFWKAYAHVDDQAADAASEAKLVELLRKSLSKIDSRYLERMQGDEGVSVISKWLEEAGRLYGKCAPSYYAFSDWCKLSSYEVDFGWGKPGWVSPGCMDLGTIINGAYFVESASKGGAEVWLILDEEEMRALEGDQEFLAFASINPSISGCIMEE</sequence>
<dbReference type="Gene3D" id="3.30.559.10">
    <property type="entry name" value="Chloramphenicol acetyltransferase-like domain"/>
    <property type="match status" value="2"/>
</dbReference>
<dbReference type="AlphaFoldDB" id="A0A6P8BPU1"/>
<dbReference type="PANTHER" id="PTHR31623:SF110">
    <property type="entry name" value="VINORINE SYNTHASE-LIKE"/>
    <property type="match status" value="1"/>
</dbReference>
<dbReference type="InterPro" id="IPR023213">
    <property type="entry name" value="CAT-like_dom_sf"/>
</dbReference>
<dbReference type="RefSeq" id="XP_031372016.1">
    <property type="nucleotide sequence ID" value="XM_031516156.1"/>
</dbReference>
<evidence type="ECO:0000313" key="6">
    <source>
        <dbReference type="RefSeq" id="XP_031372016.1"/>
    </source>
</evidence>
<accession>A0A6P8BPU1</accession>
<evidence type="ECO:0000256" key="1">
    <source>
        <dbReference type="ARBA" id="ARBA00009861"/>
    </source>
</evidence>
<keyword evidence="2" id="KW-0808">Transferase</keyword>
<reference evidence="5 6" key="2">
    <citation type="submission" date="2025-04" db="UniProtKB">
        <authorList>
            <consortium name="RefSeq"/>
        </authorList>
    </citation>
    <scope>IDENTIFICATION</scope>
    <source>
        <tissue evidence="5 6">Leaf</tissue>
    </source>
</reference>
<keyword evidence="4" id="KW-1185">Reference proteome</keyword>
<evidence type="ECO:0000256" key="2">
    <source>
        <dbReference type="ARBA" id="ARBA00022679"/>
    </source>
</evidence>
<dbReference type="RefSeq" id="XP_031372015.1">
    <property type="nucleotide sequence ID" value="XM_031516155.1"/>
</dbReference>
<name>A0A6P8BPU1_PUNGR</name>
<evidence type="ECO:0000313" key="5">
    <source>
        <dbReference type="RefSeq" id="XP_031372015.1"/>
    </source>
</evidence>
<gene>
    <name evidence="5 6" type="primary">LOC116187460</name>
</gene>
<organism evidence="4 5">
    <name type="scientific">Punica granatum</name>
    <name type="common">Pomegranate</name>
    <dbReference type="NCBI Taxonomy" id="22663"/>
    <lineage>
        <taxon>Eukaryota</taxon>
        <taxon>Viridiplantae</taxon>
        <taxon>Streptophyta</taxon>
        <taxon>Embryophyta</taxon>
        <taxon>Tracheophyta</taxon>
        <taxon>Spermatophyta</taxon>
        <taxon>Magnoliopsida</taxon>
        <taxon>eudicotyledons</taxon>
        <taxon>Gunneridae</taxon>
        <taxon>Pentapetalae</taxon>
        <taxon>rosids</taxon>
        <taxon>malvids</taxon>
        <taxon>Myrtales</taxon>
        <taxon>Lythraceae</taxon>
        <taxon>Punica</taxon>
    </lineage>
</organism>
<dbReference type="Pfam" id="PF02458">
    <property type="entry name" value="Transferase"/>
    <property type="match status" value="1"/>
</dbReference>